<proteinExistence type="predicted"/>
<dbReference type="SMART" id="SM00034">
    <property type="entry name" value="CLECT"/>
    <property type="match status" value="1"/>
</dbReference>
<organism evidence="5 6">
    <name type="scientific">Coilia grayii</name>
    <name type="common">Gray's grenadier anchovy</name>
    <dbReference type="NCBI Taxonomy" id="363190"/>
    <lineage>
        <taxon>Eukaryota</taxon>
        <taxon>Metazoa</taxon>
        <taxon>Chordata</taxon>
        <taxon>Craniata</taxon>
        <taxon>Vertebrata</taxon>
        <taxon>Euteleostomi</taxon>
        <taxon>Actinopterygii</taxon>
        <taxon>Neopterygii</taxon>
        <taxon>Teleostei</taxon>
        <taxon>Clupei</taxon>
        <taxon>Clupeiformes</taxon>
        <taxon>Clupeoidei</taxon>
        <taxon>Engraulidae</taxon>
        <taxon>Coilinae</taxon>
        <taxon>Coilia</taxon>
    </lineage>
</organism>
<dbReference type="InterPro" id="IPR018378">
    <property type="entry name" value="C-type_lectin_CS"/>
</dbReference>
<dbReference type="SUPFAM" id="SSF56436">
    <property type="entry name" value="C-type lectin-like"/>
    <property type="match status" value="1"/>
</dbReference>
<dbReference type="GO" id="GO:0030246">
    <property type="term" value="F:carbohydrate binding"/>
    <property type="evidence" value="ECO:0007669"/>
    <property type="project" value="UniProtKB-KW"/>
</dbReference>
<dbReference type="Pfam" id="PF00059">
    <property type="entry name" value="Lectin_C"/>
    <property type="match status" value="1"/>
</dbReference>
<dbReference type="EMBL" id="JBHFQA010000021">
    <property type="protein sequence ID" value="KAL2080474.1"/>
    <property type="molecule type" value="Genomic_DNA"/>
</dbReference>
<keyword evidence="3" id="KW-0472">Membrane</keyword>
<sequence length="297" mass="33311">MTYSNTLQIKYVNGSAYGLVEHSNSNPGLLSISGLISDLTIRLVHPYSAEICCTDSDWLACLCVLGHPSVQGSSHPGSQHKAGKTAQNPTTLKVLLGITSLCLGLTLAALGTLGHYFLEKQSQLDLLKAQHKNVTAQLSLTREKWGCTPCAELWRNHSDKCYFFSFDLMNWTESRDQCVSMGGHLVIINDQAEQIFLSSVTTESHWIGLSDHELEGRWLWVDNTPLTRASPQFWFERSYGRDEPDNWMSVDLFGQDCVSLGDGHIPTNVWFDEHCQKMKRYVCESVAASQDRYNVCK</sequence>
<dbReference type="CDD" id="cd03590">
    <property type="entry name" value="CLECT_DC-SIGN_like"/>
    <property type="match status" value="1"/>
</dbReference>
<dbReference type="InterPro" id="IPR016187">
    <property type="entry name" value="CTDL_fold"/>
</dbReference>
<gene>
    <name evidence="5" type="ORF">ACEWY4_024267</name>
</gene>
<dbReference type="InterPro" id="IPR016186">
    <property type="entry name" value="C-type_lectin-like/link_sf"/>
</dbReference>
<evidence type="ECO:0000256" key="3">
    <source>
        <dbReference type="SAM" id="Phobius"/>
    </source>
</evidence>
<evidence type="ECO:0000256" key="1">
    <source>
        <dbReference type="ARBA" id="ARBA00022734"/>
    </source>
</evidence>
<dbReference type="InterPro" id="IPR050111">
    <property type="entry name" value="C-type_lectin/snaclec_domain"/>
</dbReference>
<dbReference type="InterPro" id="IPR001304">
    <property type="entry name" value="C-type_lectin-like"/>
</dbReference>
<feature type="domain" description="C-type lectin" evidence="4">
    <location>
        <begin position="157"/>
        <end position="284"/>
    </location>
</feature>
<comment type="caution">
    <text evidence="5">The sequence shown here is derived from an EMBL/GenBank/DDBJ whole genome shotgun (WGS) entry which is preliminary data.</text>
</comment>
<keyword evidence="6" id="KW-1185">Reference proteome</keyword>
<accession>A0ABD1J008</accession>
<dbReference type="AlphaFoldDB" id="A0ABD1J008"/>
<evidence type="ECO:0000259" key="4">
    <source>
        <dbReference type="PROSITE" id="PS50041"/>
    </source>
</evidence>
<dbReference type="Gene3D" id="3.10.100.10">
    <property type="entry name" value="Mannose-Binding Protein A, subunit A"/>
    <property type="match status" value="1"/>
</dbReference>
<dbReference type="PROSITE" id="PS50041">
    <property type="entry name" value="C_TYPE_LECTIN_2"/>
    <property type="match status" value="1"/>
</dbReference>
<protein>
    <recommendedName>
        <fullName evidence="4">C-type lectin domain-containing protein</fullName>
    </recommendedName>
</protein>
<dbReference type="PANTHER" id="PTHR22803">
    <property type="entry name" value="MANNOSE, PHOSPHOLIPASE, LECTIN RECEPTOR RELATED"/>
    <property type="match status" value="1"/>
</dbReference>
<evidence type="ECO:0000313" key="6">
    <source>
        <dbReference type="Proteomes" id="UP001591681"/>
    </source>
</evidence>
<keyword evidence="2" id="KW-1015">Disulfide bond</keyword>
<dbReference type="InterPro" id="IPR033989">
    <property type="entry name" value="CD209-like_CTLD"/>
</dbReference>
<dbReference type="Proteomes" id="UP001591681">
    <property type="component" value="Unassembled WGS sequence"/>
</dbReference>
<evidence type="ECO:0000256" key="2">
    <source>
        <dbReference type="ARBA" id="ARBA00023157"/>
    </source>
</evidence>
<keyword evidence="3" id="KW-1133">Transmembrane helix</keyword>
<feature type="transmembrane region" description="Helical" evidence="3">
    <location>
        <begin position="94"/>
        <end position="118"/>
    </location>
</feature>
<keyword evidence="1" id="KW-0430">Lectin</keyword>
<dbReference type="PROSITE" id="PS00615">
    <property type="entry name" value="C_TYPE_LECTIN_1"/>
    <property type="match status" value="1"/>
</dbReference>
<reference evidence="5 6" key="1">
    <citation type="submission" date="2024-09" db="EMBL/GenBank/DDBJ databases">
        <title>A chromosome-level genome assembly of Gray's grenadier anchovy, Coilia grayii.</title>
        <authorList>
            <person name="Fu Z."/>
        </authorList>
    </citation>
    <scope>NUCLEOTIDE SEQUENCE [LARGE SCALE GENOMIC DNA]</scope>
    <source>
        <strain evidence="5">G4</strain>
        <tissue evidence="5">Muscle</tissue>
    </source>
</reference>
<evidence type="ECO:0000313" key="5">
    <source>
        <dbReference type="EMBL" id="KAL2080474.1"/>
    </source>
</evidence>
<name>A0ABD1J008_9TELE</name>
<keyword evidence="3" id="KW-0812">Transmembrane</keyword>